<sequence>MFISDPLRTVVAVAVYWTAIALGGSALLADPTNPLVALPVVGGGVVVAHAARTGRLVELGYAVGTMWLAVLALSVATGVLDAVVAPDTVMAPLVNYPGIAAVGTVGLFGVLLIAYVGFIRRSATGAATAAD</sequence>
<proteinExistence type="predicted"/>
<reference evidence="2" key="1">
    <citation type="journal article" date="2014" name="Int. J. Syst. Evol. Microbiol.">
        <title>Complete genome sequence of Corynebacterium casei LMG S-19264T (=DSM 44701T), isolated from a smear-ripened cheese.</title>
        <authorList>
            <consortium name="US DOE Joint Genome Institute (JGI-PGF)"/>
            <person name="Walter F."/>
            <person name="Albersmeier A."/>
            <person name="Kalinowski J."/>
            <person name="Ruckert C."/>
        </authorList>
    </citation>
    <scope>NUCLEOTIDE SEQUENCE</scope>
    <source>
        <strain evidence="2">JCM 14265</strain>
    </source>
</reference>
<keyword evidence="1" id="KW-0812">Transmembrane</keyword>
<feature type="transmembrane region" description="Helical" evidence="1">
    <location>
        <begin position="59"/>
        <end position="84"/>
    </location>
</feature>
<evidence type="ECO:0000313" key="5">
    <source>
        <dbReference type="Proteomes" id="UP001567571"/>
    </source>
</evidence>
<feature type="transmembrane region" description="Helical" evidence="1">
    <location>
        <begin position="35"/>
        <end position="52"/>
    </location>
</feature>
<gene>
    <name evidence="3" type="ORF">ABNG02_04155</name>
    <name evidence="2" type="ORF">GCM10008994_28260</name>
</gene>
<keyword evidence="1" id="KW-0472">Membrane</keyword>
<keyword evidence="5" id="KW-1185">Reference proteome</keyword>
<name>A0AAV3SWG1_9EURY</name>
<protein>
    <recommendedName>
        <fullName evidence="6">SPW repeat-containing protein</fullName>
    </recommendedName>
</protein>
<dbReference type="RefSeq" id="WP_343780242.1">
    <property type="nucleotide sequence ID" value="NZ_BAAADQ010000015.1"/>
</dbReference>
<dbReference type="EMBL" id="JBEDNW010000002">
    <property type="protein sequence ID" value="MEZ3166516.1"/>
    <property type="molecule type" value="Genomic_DNA"/>
</dbReference>
<reference evidence="2" key="2">
    <citation type="submission" date="2023-12" db="EMBL/GenBank/DDBJ databases">
        <authorList>
            <person name="Sun Q."/>
            <person name="Inoue M."/>
        </authorList>
    </citation>
    <scope>NUCLEOTIDE SEQUENCE</scope>
    <source>
        <strain evidence="2">JCM 14265</strain>
    </source>
</reference>
<keyword evidence="1" id="KW-1133">Transmembrane helix</keyword>
<dbReference type="EMBL" id="BAAADQ010000015">
    <property type="protein sequence ID" value="GAA0551666.1"/>
    <property type="molecule type" value="Genomic_DNA"/>
</dbReference>
<dbReference type="Proteomes" id="UP001501425">
    <property type="component" value="Unassembled WGS sequence"/>
</dbReference>
<evidence type="ECO:0000313" key="3">
    <source>
        <dbReference type="EMBL" id="MEZ3166516.1"/>
    </source>
</evidence>
<organism evidence="2 4">
    <name type="scientific">Halorubrum ejinorense</name>
    <dbReference type="NCBI Taxonomy" id="425309"/>
    <lineage>
        <taxon>Archaea</taxon>
        <taxon>Methanobacteriati</taxon>
        <taxon>Methanobacteriota</taxon>
        <taxon>Stenosarchaea group</taxon>
        <taxon>Halobacteria</taxon>
        <taxon>Halobacteriales</taxon>
        <taxon>Haloferacaceae</taxon>
        <taxon>Halorubrum</taxon>
    </lineage>
</organism>
<comment type="caution">
    <text evidence="2">The sequence shown here is derived from an EMBL/GenBank/DDBJ whole genome shotgun (WGS) entry which is preliminary data.</text>
</comment>
<evidence type="ECO:0000256" key="1">
    <source>
        <dbReference type="SAM" id="Phobius"/>
    </source>
</evidence>
<evidence type="ECO:0000313" key="4">
    <source>
        <dbReference type="Proteomes" id="UP001501425"/>
    </source>
</evidence>
<feature type="transmembrane region" description="Helical" evidence="1">
    <location>
        <begin position="7"/>
        <end position="29"/>
    </location>
</feature>
<dbReference type="AlphaFoldDB" id="A0AAV3SWG1"/>
<dbReference type="Proteomes" id="UP001567571">
    <property type="component" value="Unassembled WGS sequence"/>
</dbReference>
<evidence type="ECO:0008006" key="6">
    <source>
        <dbReference type="Google" id="ProtNLM"/>
    </source>
</evidence>
<reference evidence="3 5" key="3">
    <citation type="submission" date="2024-06" db="EMBL/GenBank/DDBJ databases">
        <title>Halorubrum miltondacostae sp. nov., a potential PHA producer isolated from an inland solar saltern in Rio Maior, Portugal.</title>
        <authorList>
            <person name="Albuquerque L."/>
            <person name="Viver T."/>
            <person name="Barroso C."/>
            <person name="Claudino R."/>
            <person name="Galvan M."/>
            <person name="Simoes G."/>
            <person name="Lobo Da Cunha A."/>
            <person name="Egas C."/>
        </authorList>
    </citation>
    <scope>NUCLEOTIDE SEQUENCE [LARGE SCALE GENOMIC DNA]</scope>
    <source>
        <strain evidence="3 5">DSM 18646</strain>
    </source>
</reference>
<accession>A0AAV3SWG1</accession>
<feature type="transmembrane region" description="Helical" evidence="1">
    <location>
        <begin position="96"/>
        <end position="118"/>
    </location>
</feature>
<evidence type="ECO:0000313" key="2">
    <source>
        <dbReference type="EMBL" id="GAA0551666.1"/>
    </source>
</evidence>